<evidence type="ECO:0000313" key="12">
    <source>
        <dbReference type="EMBL" id="EHP45686.1"/>
    </source>
</evidence>
<proteinExistence type="inferred from homology"/>
<evidence type="ECO:0000259" key="11">
    <source>
        <dbReference type="Pfam" id="PF21088"/>
    </source>
</evidence>
<feature type="domain" description="Mechanosensitive ion channel MscS C-terminal" evidence="10">
    <location>
        <begin position="388"/>
        <end position="474"/>
    </location>
</feature>
<dbReference type="InterPro" id="IPR049142">
    <property type="entry name" value="MS_channel_1st"/>
</dbReference>
<evidence type="ECO:0000256" key="4">
    <source>
        <dbReference type="ARBA" id="ARBA00022692"/>
    </source>
</evidence>
<feature type="domain" description="Mechanosensitive ion channel MscS" evidence="9">
    <location>
        <begin position="318"/>
        <end position="381"/>
    </location>
</feature>
<dbReference type="HOGENOM" id="CLU_547293_0_0_10"/>
<dbReference type="Gene3D" id="1.10.287.1260">
    <property type="match status" value="1"/>
</dbReference>
<dbReference type="Pfam" id="PF00924">
    <property type="entry name" value="MS_channel_2nd"/>
    <property type="match status" value="1"/>
</dbReference>
<dbReference type="GO" id="GO:0008381">
    <property type="term" value="F:mechanosensitive monoatomic ion channel activity"/>
    <property type="evidence" value="ECO:0007669"/>
    <property type="project" value="InterPro"/>
</dbReference>
<sequence>MKKIFFLFILLISLGACRPSSSSPDTLNPEEAFLIARNQVGPVKKGMTIKQLRALLPDDQMKKLASRSELSAETADNYYIYDDSTRLLFIVSPRRKNDETSRISQVIIKDHRFTTRSGIGLTSTVGEIRNAYPDSKIVPSINDIILYVRELDANFELDERYLSPTIWNDTTGNIQIDSIPASTEITDLTLVWTYDASNITDKLFWNDLIHHLVNWIVTQVPAILLLILIFIGLLRLLRFIVKKIRESATERLQKLKQDDSEGLKRINTIAEITYGIGRIFLWTIFILMLLEKFNINIAPILASAGIVGLAVGFGAQELVRDFISGFFMLLEDQIREGDVAIINGTGGTVEKIELRTTTLRDASGVVHIFQNGKINTLSNMTKEWSAMVVEIGVAYKEDTDQVNTVLKEVGEDMKKDPDFGPNILGVDLWGVDQFADSAVILKVKLTTKAGQQWSISREFRRRVKKAFERHHIEIPFPHLSLYAGEVTKPMPITLTKEETEDKK</sequence>
<evidence type="ECO:0000256" key="7">
    <source>
        <dbReference type="SAM" id="Phobius"/>
    </source>
</evidence>
<comment type="subcellular location">
    <subcellularLocation>
        <location evidence="1">Cell membrane</location>
        <topology evidence="1">Multi-pass membrane protein</topology>
    </subcellularLocation>
</comment>
<keyword evidence="6 7" id="KW-0472">Membrane</keyword>
<accession>H1DK72</accession>
<protein>
    <recommendedName>
        <fullName evidence="14">Small-conductance mechanosensitive channel</fullName>
    </recommendedName>
</protein>
<feature type="transmembrane region" description="Helical" evidence="7">
    <location>
        <begin position="296"/>
        <end position="315"/>
    </location>
</feature>
<dbReference type="RefSeq" id="WP_009137802.1">
    <property type="nucleotide sequence ID" value="NZ_JH594597.1"/>
</dbReference>
<dbReference type="eggNOG" id="COG0668">
    <property type="taxonomic scope" value="Bacteria"/>
</dbReference>
<evidence type="ECO:0000256" key="8">
    <source>
        <dbReference type="SAM" id="SignalP"/>
    </source>
</evidence>
<feature type="signal peptide" evidence="8">
    <location>
        <begin position="1"/>
        <end position="22"/>
    </location>
</feature>
<keyword evidence="13" id="KW-1185">Reference proteome</keyword>
<dbReference type="Pfam" id="PF21088">
    <property type="entry name" value="MS_channel_1st"/>
    <property type="match status" value="1"/>
</dbReference>
<dbReference type="AlphaFoldDB" id="H1DK72"/>
<dbReference type="InterPro" id="IPR049278">
    <property type="entry name" value="MS_channel_C"/>
</dbReference>
<reference evidence="12 13" key="1">
    <citation type="submission" date="2012-01" db="EMBL/GenBank/DDBJ databases">
        <title>The Genome Sequence of Odoribacter laneus YIT 12061.</title>
        <authorList>
            <consortium name="The Broad Institute Genome Sequencing Platform"/>
            <person name="Earl A."/>
            <person name="Ward D."/>
            <person name="Feldgarden M."/>
            <person name="Gevers D."/>
            <person name="Morotomi M."/>
            <person name="Young S.K."/>
            <person name="Zeng Q."/>
            <person name="Gargeya S."/>
            <person name="Fitzgerald M."/>
            <person name="Haas B."/>
            <person name="Abouelleil A."/>
            <person name="Alvarado L."/>
            <person name="Arachchi H.M."/>
            <person name="Berlin A."/>
            <person name="Chapman S.B."/>
            <person name="Gearin G."/>
            <person name="Goldberg J."/>
            <person name="Griggs A."/>
            <person name="Gujja S."/>
            <person name="Hansen M."/>
            <person name="Heiman D."/>
            <person name="Howarth C."/>
            <person name="Larimer J."/>
            <person name="Lui A."/>
            <person name="MacDonald P.J.P."/>
            <person name="McCowen C."/>
            <person name="Montmayeur A."/>
            <person name="Murphy C."/>
            <person name="Neiman D."/>
            <person name="Pearson M."/>
            <person name="Priest M."/>
            <person name="Roberts A."/>
            <person name="Saif S."/>
            <person name="Shea T."/>
            <person name="Sisk P."/>
            <person name="Stolte C."/>
            <person name="Sykes S."/>
            <person name="Wortman J."/>
            <person name="Nusbaum C."/>
            <person name="Birren B."/>
        </authorList>
    </citation>
    <scope>NUCLEOTIDE SEQUENCE [LARGE SCALE GENOMIC DNA]</scope>
    <source>
        <strain evidence="12 13">YIT 12061</strain>
    </source>
</reference>
<dbReference type="InterPro" id="IPR011014">
    <property type="entry name" value="MscS_channel_TM-2"/>
</dbReference>
<dbReference type="GO" id="GO:0005886">
    <property type="term" value="C:plasma membrane"/>
    <property type="evidence" value="ECO:0007669"/>
    <property type="project" value="UniProtKB-SubCell"/>
</dbReference>
<keyword evidence="4 7" id="KW-0812">Transmembrane</keyword>
<dbReference type="STRING" id="742817.HMPREF9449_02658"/>
<dbReference type="SUPFAM" id="SSF50182">
    <property type="entry name" value="Sm-like ribonucleoproteins"/>
    <property type="match status" value="1"/>
</dbReference>
<dbReference type="Proteomes" id="UP000004892">
    <property type="component" value="Unassembled WGS sequence"/>
</dbReference>
<dbReference type="GeneID" id="98070674"/>
<comment type="caution">
    <text evidence="12">The sequence shown here is derived from an EMBL/GenBank/DDBJ whole genome shotgun (WGS) entry which is preliminary data.</text>
</comment>
<dbReference type="InterPro" id="IPR010920">
    <property type="entry name" value="LSM_dom_sf"/>
</dbReference>
<evidence type="ECO:0000256" key="2">
    <source>
        <dbReference type="ARBA" id="ARBA00008017"/>
    </source>
</evidence>
<feature type="transmembrane region" description="Helical" evidence="7">
    <location>
        <begin position="212"/>
        <end position="237"/>
    </location>
</feature>
<evidence type="ECO:0000259" key="9">
    <source>
        <dbReference type="Pfam" id="PF00924"/>
    </source>
</evidence>
<dbReference type="InterPro" id="IPR045276">
    <property type="entry name" value="YbiO_bact"/>
</dbReference>
<organism evidence="12 13">
    <name type="scientific">Odoribacter laneus YIT 12061</name>
    <dbReference type="NCBI Taxonomy" id="742817"/>
    <lineage>
        <taxon>Bacteria</taxon>
        <taxon>Pseudomonadati</taxon>
        <taxon>Bacteroidota</taxon>
        <taxon>Bacteroidia</taxon>
        <taxon>Bacteroidales</taxon>
        <taxon>Odoribacteraceae</taxon>
        <taxon>Odoribacter</taxon>
    </lineage>
</organism>
<dbReference type="Gene3D" id="3.30.70.100">
    <property type="match status" value="1"/>
</dbReference>
<keyword evidence="5 7" id="KW-1133">Transmembrane helix</keyword>
<comment type="similarity">
    <text evidence="2">Belongs to the MscS (TC 1.A.23) family.</text>
</comment>
<keyword evidence="8" id="KW-0732">Signal</keyword>
<evidence type="ECO:0000313" key="13">
    <source>
        <dbReference type="Proteomes" id="UP000004892"/>
    </source>
</evidence>
<evidence type="ECO:0000256" key="6">
    <source>
        <dbReference type="ARBA" id="ARBA00023136"/>
    </source>
</evidence>
<dbReference type="PANTHER" id="PTHR30460">
    <property type="entry name" value="MODERATE CONDUCTANCE MECHANOSENSITIVE CHANNEL YBIO"/>
    <property type="match status" value="1"/>
</dbReference>
<dbReference type="Pfam" id="PF21082">
    <property type="entry name" value="MS_channel_3rd"/>
    <property type="match status" value="1"/>
</dbReference>
<evidence type="ECO:0000256" key="3">
    <source>
        <dbReference type="ARBA" id="ARBA00022475"/>
    </source>
</evidence>
<feature type="domain" description="Mechanosensitive ion channel transmembrane helices 2/3" evidence="11">
    <location>
        <begin position="278"/>
        <end position="316"/>
    </location>
</feature>
<keyword evidence="3" id="KW-1003">Cell membrane</keyword>
<dbReference type="PATRIC" id="fig|742817.3.peg.2849"/>
<name>H1DK72_9BACT</name>
<feature type="chain" id="PRO_5003548769" description="Small-conductance mechanosensitive channel" evidence="8">
    <location>
        <begin position="23"/>
        <end position="503"/>
    </location>
</feature>
<dbReference type="InterPro" id="IPR023408">
    <property type="entry name" value="MscS_beta-dom_sf"/>
</dbReference>
<dbReference type="InterPro" id="IPR006685">
    <property type="entry name" value="MscS_channel_2nd"/>
</dbReference>
<dbReference type="SUPFAM" id="SSF82861">
    <property type="entry name" value="Mechanosensitive channel protein MscS (YggB), transmembrane region"/>
    <property type="match status" value="1"/>
</dbReference>
<dbReference type="Gene3D" id="2.30.30.60">
    <property type="match status" value="1"/>
</dbReference>
<dbReference type="InterPro" id="IPR011066">
    <property type="entry name" value="MscS_channel_C_sf"/>
</dbReference>
<dbReference type="PANTHER" id="PTHR30460:SF0">
    <property type="entry name" value="MODERATE CONDUCTANCE MECHANOSENSITIVE CHANNEL YBIO"/>
    <property type="match status" value="1"/>
</dbReference>
<evidence type="ECO:0000256" key="1">
    <source>
        <dbReference type="ARBA" id="ARBA00004651"/>
    </source>
</evidence>
<evidence type="ECO:0008006" key="14">
    <source>
        <dbReference type="Google" id="ProtNLM"/>
    </source>
</evidence>
<dbReference type="EMBL" id="ADMC01000028">
    <property type="protein sequence ID" value="EHP45686.1"/>
    <property type="molecule type" value="Genomic_DNA"/>
</dbReference>
<dbReference type="SUPFAM" id="SSF82689">
    <property type="entry name" value="Mechanosensitive channel protein MscS (YggB), C-terminal domain"/>
    <property type="match status" value="1"/>
</dbReference>
<gene>
    <name evidence="12" type="ORF">HMPREF9449_02658</name>
</gene>
<evidence type="ECO:0000259" key="10">
    <source>
        <dbReference type="Pfam" id="PF21082"/>
    </source>
</evidence>
<evidence type="ECO:0000256" key="5">
    <source>
        <dbReference type="ARBA" id="ARBA00022989"/>
    </source>
</evidence>
<dbReference type="PROSITE" id="PS51257">
    <property type="entry name" value="PROKAR_LIPOPROTEIN"/>
    <property type="match status" value="1"/>
</dbReference>